<organism evidence="1 2">
    <name type="scientific">Cyclospora cayetanensis</name>
    <dbReference type="NCBI Taxonomy" id="88456"/>
    <lineage>
        <taxon>Eukaryota</taxon>
        <taxon>Sar</taxon>
        <taxon>Alveolata</taxon>
        <taxon>Apicomplexa</taxon>
        <taxon>Conoidasida</taxon>
        <taxon>Coccidia</taxon>
        <taxon>Eucoccidiorida</taxon>
        <taxon>Eimeriorina</taxon>
        <taxon>Eimeriidae</taxon>
        <taxon>Cyclospora</taxon>
    </lineage>
</organism>
<dbReference type="InParanoid" id="A0A1D3D284"/>
<accession>A0A1D3D284</accession>
<reference evidence="1 2" key="1">
    <citation type="journal article" date="2016" name="BMC Genomics">
        <title>Comparative genomics reveals Cyclospora cayetanensis possesses coccidia-like metabolism and invasion components but unique surface antigens.</title>
        <authorList>
            <person name="Liu S."/>
            <person name="Wang L."/>
            <person name="Zheng H."/>
            <person name="Xu Z."/>
            <person name="Roellig D.M."/>
            <person name="Li N."/>
            <person name="Frace M.A."/>
            <person name="Tang K."/>
            <person name="Arrowood M.J."/>
            <person name="Moss D.M."/>
            <person name="Zhang L."/>
            <person name="Feng Y."/>
            <person name="Xiao L."/>
        </authorList>
    </citation>
    <scope>NUCLEOTIDE SEQUENCE [LARGE SCALE GENOMIC DNA]</scope>
    <source>
        <strain evidence="1 2">CHN_HEN01</strain>
    </source>
</reference>
<name>A0A1D3D284_9EIME</name>
<dbReference type="GO" id="GO:0006801">
    <property type="term" value="P:superoxide metabolic process"/>
    <property type="evidence" value="ECO:0007669"/>
    <property type="project" value="InterPro"/>
</dbReference>
<keyword evidence="2" id="KW-1185">Reference proteome</keyword>
<evidence type="ECO:0000313" key="2">
    <source>
        <dbReference type="Proteomes" id="UP000095192"/>
    </source>
</evidence>
<comment type="caution">
    <text evidence="1">The sequence shown here is derived from an EMBL/GenBank/DDBJ whole genome shotgun (WGS) entry which is preliminary data.</text>
</comment>
<evidence type="ECO:0000313" key="1">
    <source>
        <dbReference type="EMBL" id="OEH77556.1"/>
    </source>
</evidence>
<dbReference type="Gene3D" id="2.60.40.200">
    <property type="entry name" value="Superoxide dismutase, copper/zinc binding domain"/>
    <property type="match status" value="1"/>
</dbReference>
<sequence>MAAECLTKISNARGTEQRTANQQLSPLLKLNEETTHLPESLEEEDLPSFDVPGCIVNGRNRCLEVPAAGIRDYLRALAARLSVIIKSTVDYTDPDLQDRLTRLGCLSVAVIDLPEAQVTVGLFKQGMVSRVRIDMGPLATFASKCDNQLLPISFHQHEKSNSLLPRGQLNTDNACDAENTGGHHDPGYACGSTGGSACKGLDIPPSSALRGTELFTGEYNCNPRIYARRPFACHAGDISGKLGTGVNVSPDLSRPDFRLMALDTHADNTCIASESKHSLVLHCHSTNFRIACAPFQRVETAGNRLPNLLWEIIRTASSAAPHLRNQNALLAALICVNEVEQRILLLEKAAKIRNWDRTPVREPDHPVSIG</sequence>
<dbReference type="AlphaFoldDB" id="A0A1D3D284"/>
<dbReference type="GO" id="GO:0046872">
    <property type="term" value="F:metal ion binding"/>
    <property type="evidence" value="ECO:0007669"/>
    <property type="project" value="InterPro"/>
</dbReference>
<dbReference type="InterPro" id="IPR036423">
    <property type="entry name" value="SOD-like_Cu/Zn_dom_sf"/>
</dbReference>
<proteinExistence type="predicted"/>
<dbReference type="VEuPathDB" id="ToxoDB:LOC34618852"/>
<gene>
    <name evidence="1" type="ORF">cyc_01930</name>
</gene>
<protein>
    <submittedName>
        <fullName evidence="1">Uncharacterized protein</fullName>
    </submittedName>
</protein>
<dbReference type="VEuPathDB" id="ToxoDB:cyc_01930"/>
<dbReference type="EMBL" id="JROU02001057">
    <property type="protein sequence ID" value="OEH77556.1"/>
    <property type="molecule type" value="Genomic_DNA"/>
</dbReference>
<dbReference type="Proteomes" id="UP000095192">
    <property type="component" value="Unassembled WGS sequence"/>
</dbReference>